<keyword evidence="2" id="KW-1185">Reference proteome</keyword>
<reference evidence="2" key="1">
    <citation type="submission" date="2014-03" db="EMBL/GenBank/DDBJ databases">
        <authorList>
            <person name="Urmite Genomes U."/>
        </authorList>
    </citation>
    <scope>NUCLEOTIDE SEQUENCE [LARGE SCALE GENOMIC DNA]</scope>
    <source>
        <strain evidence="2">HD-03</strain>
    </source>
</reference>
<protein>
    <submittedName>
        <fullName evidence="1">Uncharacterized protein</fullName>
    </submittedName>
</protein>
<evidence type="ECO:0000313" key="1">
    <source>
        <dbReference type="EMBL" id="CDQ24886.1"/>
    </source>
</evidence>
<proteinExistence type="predicted"/>
<gene>
    <name evidence="1" type="ORF">BN983_03185</name>
</gene>
<dbReference type="AlphaFoldDB" id="A0A024P836"/>
<reference evidence="1 2" key="2">
    <citation type="submission" date="2014-05" db="EMBL/GenBank/DDBJ databases">
        <title>Draft genome sequence of Halobacillus karajensis HK-03.</title>
        <authorList>
            <person name="Khelaifia S."/>
            <person name="Croce O."/>
            <person name="Lagier J.C."/>
            <person name="Raoult D."/>
        </authorList>
    </citation>
    <scope>NUCLEOTIDE SEQUENCE [LARGE SCALE GENOMIC DNA]</scope>
    <source>
        <strain evidence="1 2">HD-03</strain>
    </source>
</reference>
<name>A0A024P836_9BACI</name>
<accession>A0A024P836</accession>
<evidence type="ECO:0000313" key="2">
    <source>
        <dbReference type="Proteomes" id="UP000028868"/>
    </source>
</evidence>
<dbReference type="Proteomes" id="UP000028868">
    <property type="component" value="Unassembled WGS sequence"/>
</dbReference>
<sequence length="92" mass="9882">MNLIGNARQAIGNGIVGNCKNGCPKKTQKPHSVVRNSTIICILLSNMDEQLELSLIIKGNLLQGLGGFVFFLKPTPHPPLNLKHMGHSPVTG</sequence>
<organism evidence="1 2">
    <name type="scientific">Halobacillus karajensis</name>
    <dbReference type="NCBI Taxonomy" id="195088"/>
    <lineage>
        <taxon>Bacteria</taxon>
        <taxon>Bacillati</taxon>
        <taxon>Bacillota</taxon>
        <taxon>Bacilli</taxon>
        <taxon>Bacillales</taxon>
        <taxon>Bacillaceae</taxon>
        <taxon>Halobacillus</taxon>
    </lineage>
</organism>
<comment type="caution">
    <text evidence="1">The sequence shown here is derived from an EMBL/GenBank/DDBJ whole genome shotgun (WGS) entry which is preliminary data.</text>
</comment>
<dbReference type="EMBL" id="CCDI010000004">
    <property type="protein sequence ID" value="CDQ24886.1"/>
    <property type="molecule type" value="Genomic_DNA"/>
</dbReference>